<feature type="non-terminal residue" evidence="1">
    <location>
        <position position="1"/>
    </location>
</feature>
<evidence type="ECO:0000313" key="1">
    <source>
        <dbReference type="EMBL" id="CAD7668810.1"/>
    </source>
</evidence>
<name>A0A7R9MVA3_9ACAR</name>
<organism evidence="1">
    <name type="scientific">Oppiella nova</name>
    <dbReference type="NCBI Taxonomy" id="334625"/>
    <lineage>
        <taxon>Eukaryota</taxon>
        <taxon>Metazoa</taxon>
        <taxon>Ecdysozoa</taxon>
        <taxon>Arthropoda</taxon>
        <taxon>Chelicerata</taxon>
        <taxon>Arachnida</taxon>
        <taxon>Acari</taxon>
        <taxon>Acariformes</taxon>
        <taxon>Sarcoptiformes</taxon>
        <taxon>Oribatida</taxon>
        <taxon>Brachypylina</taxon>
        <taxon>Oppioidea</taxon>
        <taxon>Oppiidae</taxon>
        <taxon>Oppiella</taxon>
    </lineage>
</organism>
<dbReference type="Proteomes" id="UP000728032">
    <property type="component" value="Unassembled WGS sequence"/>
</dbReference>
<keyword evidence="2" id="KW-1185">Reference proteome</keyword>
<dbReference type="SUPFAM" id="SSF74788">
    <property type="entry name" value="Cullin repeat-like"/>
    <property type="match status" value="1"/>
</dbReference>
<accession>A0A7R9MVA3</accession>
<proteinExistence type="predicted"/>
<dbReference type="AlphaFoldDB" id="A0A7R9MVA3"/>
<dbReference type="EMBL" id="OC976860">
    <property type="protein sequence ID" value="CAD7668810.1"/>
    <property type="molecule type" value="Genomic_DNA"/>
</dbReference>
<dbReference type="OrthoDB" id="1922221at2759"/>
<sequence length="110" mass="12733">NLDRLKEAIDYFELNNPESPELMNVGGNCIEREFRQLLSRHSVAVPPILIYDLVHEEDSQDTGEADKTILEQLPEKAKDELKQLAEWLCVNKNDDFITVYANLRSEVLFK</sequence>
<protein>
    <submittedName>
        <fullName evidence="1">Uncharacterized protein</fullName>
    </submittedName>
</protein>
<evidence type="ECO:0000313" key="2">
    <source>
        <dbReference type="Proteomes" id="UP000728032"/>
    </source>
</evidence>
<dbReference type="EMBL" id="CAJPVJ010062035">
    <property type="protein sequence ID" value="CAG2184259.1"/>
    <property type="molecule type" value="Genomic_DNA"/>
</dbReference>
<dbReference type="Gene3D" id="1.20.1280.170">
    <property type="entry name" value="Exocyst complex component Exo70"/>
    <property type="match status" value="1"/>
</dbReference>
<gene>
    <name evidence="1" type="ORF">ONB1V03_LOCUS23679</name>
</gene>
<reference evidence="1" key="1">
    <citation type="submission" date="2020-11" db="EMBL/GenBank/DDBJ databases">
        <authorList>
            <person name="Tran Van P."/>
        </authorList>
    </citation>
    <scope>NUCLEOTIDE SEQUENCE</scope>
</reference>
<feature type="non-terminal residue" evidence="1">
    <location>
        <position position="110"/>
    </location>
</feature>
<dbReference type="InterPro" id="IPR016159">
    <property type="entry name" value="Cullin_repeat-like_dom_sf"/>
</dbReference>